<dbReference type="SUPFAM" id="SSF109854">
    <property type="entry name" value="DinB/YfiT-like putative metalloenzymes"/>
    <property type="match status" value="1"/>
</dbReference>
<dbReference type="GO" id="GO:0046872">
    <property type="term" value="F:metal ion binding"/>
    <property type="evidence" value="ECO:0007669"/>
    <property type="project" value="UniProtKB-KW"/>
</dbReference>
<dbReference type="InterPro" id="IPR034660">
    <property type="entry name" value="DinB/YfiT-like"/>
</dbReference>
<dbReference type="STRING" id="398512.Bccel_3554"/>
<feature type="binding site" evidence="3">
    <location>
        <position position="146"/>
    </location>
    <ligand>
        <name>a divalent metal cation</name>
        <dbReference type="ChEBI" id="CHEBI:60240"/>
    </ligand>
</feature>
<keyword evidence="5" id="KW-1185">Reference proteome</keyword>
<evidence type="ECO:0000313" key="5">
    <source>
        <dbReference type="Proteomes" id="UP000036923"/>
    </source>
</evidence>
<gene>
    <name evidence="4" type="ORF">Bccel_3554</name>
</gene>
<name>A0A0L6JRH3_9FIRM</name>
<dbReference type="PANTHER" id="PTHR37302:SF3">
    <property type="entry name" value="DAMAGE-INDUCIBLE PROTEIN DINB"/>
    <property type="match status" value="1"/>
</dbReference>
<dbReference type="eggNOG" id="COG2318">
    <property type="taxonomic scope" value="Bacteria"/>
</dbReference>
<evidence type="ECO:0000313" key="4">
    <source>
        <dbReference type="EMBL" id="KNY28280.1"/>
    </source>
</evidence>
<feature type="binding site" evidence="3">
    <location>
        <position position="142"/>
    </location>
    <ligand>
        <name>a divalent metal cation</name>
        <dbReference type="ChEBI" id="CHEBI:60240"/>
    </ligand>
</feature>
<accession>A0A0L6JRH3</accession>
<dbReference type="RefSeq" id="WP_036938421.1">
    <property type="nucleotide sequence ID" value="NZ_JQKC01000007.1"/>
</dbReference>
<sequence length="169" mass="20371">MIEVYKYYSKCNQEINAQLLKIIEEHEPNIFDYQVEGYYKSIGEILNHYYVADLIWLHSFKTVKEFSVYKHPIMEKIPEYGEQLFLNITELKENRMKLDEIIVELTNEIETEDLYKTVTRITGSGEKLEKIFWKTLLHVFNHQTHHRGQISQILDKLKIENDYSNMIRH</sequence>
<dbReference type="Pfam" id="PF05163">
    <property type="entry name" value="DinB"/>
    <property type="match status" value="1"/>
</dbReference>
<dbReference type="OrthoDB" id="9811413at2"/>
<reference evidence="5" key="1">
    <citation type="submission" date="2015-07" db="EMBL/GenBank/DDBJ databases">
        <title>Near-Complete Genome Sequence of the Cellulolytic Bacterium Bacteroides (Pseudobacteroides) cellulosolvens ATCC 35603.</title>
        <authorList>
            <person name="Dassa B."/>
            <person name="Utturkar S.M."/>
            <person name="Klingeman D.M."/>
            <person name="Hurt R.A."/>
            <person name="Keller M."/>
            <person name="Xu J."/>
            <person name="Reddy Y.H.K."/>
            <person name="Borovok I."/>
            <person name="Grinberg I.R."/>
            <person name="Lamed R."/>
            <person name="Zhivin O."/>
            <person name="Bayer E.A."/>
            <person name="Brown S.D."/>
        </authorList>
    </citation>
    <scope>NUCLEOTIDE SEQUENCE [LARGE SCALE GENOMIC DNA]</scope>
    <source>
        <strain evidence="5">DSM 2933</strain>
    </source>
</reference>
<proteinExistence type="inferred from homology"/>
<evidence type="ECO:0000256" key="3">
    <source>
        <dbReference type="PIRSR" id="PIRSR607837-1"/>
    </source>
</evidence>
<dbReference type="PANTHER" id="PTHR37302">
    <property type="entry name" value="SLR1116 PROTEIN"/>
    <property type="match status" value="1"/>
</dbReference>
<protein>
    <submittedName>
        <fullName evidence="4">DinB family protein</fullName>
    </submittedName>
</protein>
<organism evidence="4 5">
    <name type="scientific">Pseudobacteroides cellulosolvens ATCC 35603 = DSM 2933</name>
    <dbReference type="NCBI Taxonomy" id="398512"/>
    <lineage>
        <taxon>Bacteria</taxon>
        <taxon>Bacillati</taxon>
        <taxon>Bacillota</taxon>
        <taxon>Clostridia</taxon>
        <taxon>Eubacteriales</taxon>
        <taxon>Oscillospiraceae</taxon>
        <taxon>Pseudobacteroides</taxon>
    </lineage>
</organism>
<comment type="similarity">
    <text evidence="1">Belongs to the DinB family.</text>
</comment>
<dbReference type="AlphaFoldDB" id="A0A0L6JRH3"/>
<dbReference type="EMBL" id="LGTC01000001">
    <property type="protein sequence ID" value="KNY28280.1"/>
    <property type="molecule type" value="Genomic_DNA"/>
</dbReference>
<evidence type="ECO:0000256" key="2">
    <source>
        <dbReference type="ARBA" id="ARBA00022723"/>
    </source>
</evidence>
<comment type="caution">
    <text evidence="4">The sequence shown here is derived from an EMBL/GenBank/DDBJ whole genome shotgun (WGS) entry which is preliminary data.</text>
</comment>
<dbReference type="Gene3D" id="1.20.120.450">
    <property type="entry name" value="dinb family like domain"/>
    <property type="match status" value="1"/>
</dbReference>
<feature type="binding site" evidence="3">
    <location>
        <position position="48"/>
    </location>
    <ligand>
        <name>a divalent metal cation</name>
        <dbReference type="ChEBI" id="CHEBI:60240"/>
    </ligand>
</feature>
<dbReference type="InterPro" id="IPR007837">
    <property type="entry name" value="DinB"/>
</dbReference>
<keyword evidence="2 3" id="KW-0479">Metal-binding</keyword>
<evidence type="ECO:0000256" key="1">
    <source>
        <dbReference type="ARBA" id="ARBA00008635"/>
    </source>
</evidence>
<dbReference type="Proteomes" id="UP000036923">
    <property type="component" value="Unassembled WGS sequence"/>
</dbReference>